<dbReference type="Gene3D" id="1.10.150.260">
    <property type="entry name" value="YozE SAM-like"/>
    <property type="match status" value="1"/>
</dbReference>
<dbReference type="NCBIfam" id="NF010193">
    <property type="entry name" value="PRK13672.1"/>
    <property type="match status" value="1"/>
</dbReference>
<protein>
    <submittedName>
        <fullName evidence="2">YozE family protein</fullName>
    </submittedName>
</protein>
<accession>A0A544TTA8</accession>
<dbReference type="RefSeq" id="WP_142641736.1">
    <property type="nucleotide sequence ID" value="NZ_VDGI01000004.1"/>
</dbReference>
<comment type="caution">
    <text evidence="2">The sequence shown here is derived from an EMBL/GenBank/DDBJ whole genome shotgun (WGS) entry which is preliminary data.</text>
</comment>
<keyword evidence="3" id="KW-1185">Reference proteome</keyword>
<sequence length="73" mass="8607">MNQSFYLFVLKFRGGQKKDMKSLFAESMFNQHDFPKAETSFDTLSKYIEELAHPDMSAVVFDELWEQYIEAIS</sequence>
<dbReference type="OrthoDB" id="2242851at2"/>
<evidence type="ECO:0000313" key="3">
    <source>
        <dbReference type="Proteomes" id="UP000316626"/>
    </source>
</evidence>
<dbReference type="InterPro" id="IPR023089">
    <property type="entry name" value="YozE_SAM-like"/>
</dbReference>
<dbReference type="Pfam" id="PF06855">
    <property type="entry name" value="YozE_SAM_like"/>
    <property type="match status" value="1"/>
</dbReference>
<dbReference type="Proteomes" id="UP000316626">
    <property type="component" value="Unassembled WGS sequence"/>
</dbReference>
<dbReference type="InterPro" id="IPR036806">
    <property type="entry name" value="YozE_SAM-like_sf"/>
</dbReference>
<dbReference type="EMBL" id="VDGI01000004">
    <property type="protein sequence ID" value="TQR20697.1"/>
    <property type="molecule type" value="Genomic_DNA"/>
</dbReference>
<feature type="domain" description="YozE SAM-like" evidence="1">
    <location>
        <begin position="4"/>
        <end position="70"/>
    </location>
</feature>
<organism evidence="2 3">
    <name type="scientific">Psychrobacillus vulpis</name>
    <dbReference type="NCBI Taxonomy" id="2325572"/>
    <lineage>
        <taxon>Bacteria</taxon>
        <taxon>Bacillati</taxon>
        <taxon>Bacillota</taxon>
        <taxon>Bacilli</taxon>
        <taxon>Bacillales</taxon>
        <taxon>Bacillaceae</taxon>
        <taxon>Psychrobacillus</taxon>
    </lineage>
</organism>
<proteinExistence type="predicted"/>
<dbReference type="SUPFAM" id="SSF140652">
    <property type="entry name" value="YozE-like"/>
    <property type="match status" value="1"/>
</dbReference>
<name>A0A544TTA8_9BACI</name>
<dbReference type="AlphaFoldDB" id="A0A544TTA8"/>
<gene>
    <name evidence="2" type="ORF">FG384_06285</name>
</gene>
<reference evidence="2 3" key="1">
    <citation type="submission" date="2019-06" db="EMBL/GenBank/DDBJ databases">
        <title>Psychrobacillus vulpis sp. nov., a new species isolated from feces of a red fox that inhabits in The Tablas de Daimiel Natural Park, Albacete, Spain.</title>
        <authorList>
            <person name="Rodriguez M."/>
            <person name="Reina J.C."/>
            <person name="Bejar V."/>
            <person name="Llamas I."/>
        </authorList>
    </citation>
    <scope>NUCLEOTIDE SEQUENCE [LARGE SCALE GENOMIC DNA]</scope>
    <source>
        <strain evidence="2 3">Z8</strain>
    </source>
</reference>
<evidence type="ECO:0000259" key="1">
    <source>
        <dbReference type="Pfam" id="PF06855"/>
    </source>
</evidence>
<evidence type="ECO:0000313" key="2">
    <source>
        <dbReference type="EMBL" id="TQR20697.1"/>
    </source>
</evidence>